<protein>
    <recommendedName>
        <fullName evidence="1">Transglycosylase SLT domain-containing protein</fullName>
    </recommendedName>
</protein>
<gene>
    <name evidence="2" type="ORF">SAMN04515678_102173</name>
</gene>
<dbReference type="Proteomes" id="UP000325289">
    <property type="component" value="Unassembled WGS sequence"/>
</dbReference>
<name>A0A1I1U633_9RHOB</name>
<feature type="domain" description="Transglycosylase SLT" evidence="1">
    <location>
        <begin position="38"/>
        <end position="222"/>
    </location>
</feature>
<dbReference type="EMBL" id="FOMS01000002">
    <property type="protein sequence ID" value="SFD66237.1"/>
    <property type="molecule type" value="Genomic_DNA"/>
</dbReference>
<evidence type="ECO:0000259" key="1">
    <source>
        <dbReference type="Pfam" id="PF19489"/>
    </source>
</evidence>
<dbReference type="SUPFAM" id="SSF53955">
    <property type="entry name" value="Lysozyme-like"/>
    <property type="match status" value="1"/>
</dbReference>
<reference evidence="2 3" key="1">
    <citation type="submission" date="2016-10" db="EMBL/GenBank/DDBJ databases">
        <authorList>
            <person name="Varghese N."/>
            <person name="Submissions S."/>
        </authorList>
    </citation>
    <scope>NUCLEOTIDE SEQUENCE [LARGE SCALE GENOMIC DNA]</scope>
    <source>
        <strain evidence="3">YIM D21,KCTC 23444,ACCC 10710</strain>
    </source>
</reference>
<dbReference type="InterPro" id="IPR045795">
    <property type="entry name" value="SLT_4"/>
</dbReference>
<dbReference type="AlphaFoldDB" id="A0A1I1U633"/>
<proteinExistence type="predicted"/>
<evidence type="ECO:0000313" key="3">
    <source>
        <dbReference type="Proteomes" id="UP000325289"/>
    </source>
</evidence>
<dbReference type="Gene3D" id="1.10.530.10">
    <property type="match status" value="1"/>
</dbReference>
<dbReference type="Pfam" id="PF19489">
    <property type="entry name" value="SLT_4"/>
    <property type="match status" value="1"/>
</dbReference>
<evidence type="ECO:0000313" key="2">
    <source>
        <dbReference type="EMBL" id="SFD66237.1"/>
    </source>
</evidence>
<organism evidence="2 3">
    <name type="scientific">Roseivivax sediminis</name>
    <dbReference type="NCBI Taxonomy" id="936889"/>
    <lineage>
        <taxon>Bacteria</taxon>
        <taxon>Pseudomonadati</taxon>
        <taxon>Pseudomonadota</taxon>
        <taxon>Alphaproteobacteria</taxon>
        <taxon>Rhodobacterales</taxon>
        <taxon>Roseobacteraceae</taxon>
        <taxon>Roseivivax</taxon>
    </lineage>
</organism>
<sequence length="223" mass="25439">MNTFLHAIGRRVRVRTGNASRTSGRATRLRAMTPLRATVIVLLAASCGGGGYNSPPDNLDDACLLLRERPQYHRAFKRTERKWGVPVHVQMATIHQESKFDGDARTPFRYALGVIPFGRQSSAYGYSQALDGTWKEYQDGPGGRRTRRDRINDATDFMGWYMKQTRDSLGIPLWDARNQYLAYHEGRTGYARGSYNQKAWLVRVADKVDARSKMYQAQLTRCR</sequence>
<dbReference type="InterPro" id="IPR023346">
    <property type="entry name" value="Lysozyme-like_dom_sf"/>
</dbReference>
<keyword evidence="3" id="KW-1185">Reference proteome</keyword>
<accession>A0A1I1U633</accession>